<evidence type="ECO:0000313" key="3">
    <source>
        <dbReference type="EMBL" id="RGE73534.1"/>
    </source>
</evidence>
<keyword evidence="1" id="KW-1133">Transmembrane helix</keyword>
<dbReference type="AlphaFoldDB" id="A0A3E3J2I4"/>
<accession>A0A3E3J2I4</accession>
<dbReference type="Proteomes" id="UP000261166">
    <property type="component" value="Unassembled WGS sequence"/>
</dbReference>
<evidence type="ECO:0000256" key="1">
    <source>
        <dbReference type="SAM" id="Phobius"/>
    </source>
</evidence>
<evidence type="ECO:0000313" key="4">
    <source>
        <dbReference type="Proteomes" id="UP000260812"/>
    </source>
</evidence>
<protein>
    <submittedName>
        <fullName evidence="3">Uncharacterized protein</fullName>
    </submittedName>
</protein>
<feature type="transmembrane region" description="Helical" evidence="1">
    <location>
        <begin position="40"/>
        <end position="56"/>
    </location>
</feature>
<keyword evidence="1" id="KW-0472">Membrane</keyword>
<dbReference type="EMBL" id="QVLV01000006">
    <property type="protein sequence ID" value="RGE60935.1"/>
    <property type="molecule type" value="Genomic_DNA"/>
</dbReference>
<sequence length="64" mass="6801">MGTEGQKGGRAKGWKGKGGGGSCLGAGGEMGDVVIKRRQVIWSVTCLAYCFALNILHRSFFHKS</sequence>
<evidence type="ECO:0000313" key="2">
    <source>
        <dbReference type="EMBL" id="RGE60935.1"/>
    </source>
</evidence>
<dbReference type="EMBL" id="QVLU01000003">
    <property type="protein sequence ID" value="RGE73534.1"/>
    <property type="molecule type" value="Genomic_DNA"/>
</dbReference>
<name>A0A3E3J2I4_9FIRM</name>
<evidence type="ECO:0000313" key="5">
    <source>
        <dbReference type="Proteomes" id="UP000261166"/>
    </source>
</evidence>
<dbReference type="Proteomes" id="UP000260812">
    <property type="component" value="Unassembled WGS sequence"/>
</dbReference>
<keyword evidence="4" id="KW-1185">Reference proteome</keyword>
<comment type="caution">
    <text evidence="3">The sequence shown here is derived from an EMBL/GenBank/DDBJ whole genome shotgun (WGS) entry which is preliminary data.</text>
</comment>
<reference evidence="3 5" key="1">
    <citation type="submission" date="2018-08" db="EMBL/GenBank/DDBJ databases">
        <title>A genome reference for cultivated species of the human gut microbiota.</title>
        <authorList>
            <person name="Zou Y."/>
            <person name="Xue W."/>
            <person name="Luo G."/>
        </authorList>
    </citation>
    <scope>NUCLEOTIDE SEQUENCE [LARGE SCALE GENOMIC DNA]</scope>
    <source>
        <strain evidence="3 5">AF26-4BH</strain>
        <strain evidence="2">TF05-5AC</strain>
    </source>
</reference>
<organism evidence="3 5">
    <name type="scientific">Eisenbergiella massiliensis</name>
    <dbReference type="NCBI Taxonomy" id="1720294"/>
    <lineage>
        <taxon>Bacteria</taxon>
        <taxon>Bacillati</taxon>
        <taxon>Bacillota</taxon>
        <taxon>Clostridia</taxon>
        <taxon>Lachnospirales</taxon>
        <taxon>Lachnospiraceae</taxon>
        <taxon>Eisenbergiella</taxon>
    </lineage>
</organism>
<keyword evidence="1" id="KW-0812">Transmembrane</keyword>
<gene>
    <name evidence="3" type="ORF">DWY69_04990</name>
    <name evidence="2" type="ORF">DXC51_10335</name>
</gene>
<proteinExistence type="predicted"/>